<dbReference type="PANTHER" id="PTHR22797">
    <property type="entry name" value="CARD6/NUCLEOLAR PROTEIN 3"/>
    <property type="match status" value="1"/>
</dbReference>
<feature type="domain" description="CARD" evidence="2">
    <location>
        <begin position="3"/>
        <end position="79"/>
    </location>
</feature>
<feature type="compositionally biased region" description="Low complexity" evidence="1">
    <location>
        <begin position="915"/>
        <end position="930"/>
    </location>
</feature>
<feature type="compositionally biased region" description="Polar residues" evidence="1">
    <location>
        <begin position="931"/>
        <end position="996"/>
    </location>
</feature>
<dbReference type="InterPro" id="IPR001315">
    <property type="entry name" value="CARD"/>
</dbReference>
<dbReference type="RefSeq" id="XP_006875465.1">
    <property type="nucleotide sequence ID" value="XM_006875403.1"/>
</dbReference>
<dbReference type="CDD" id="cd01671">
    <property type="entry name" value="CARD"/>
    <property type="match status" value="1"/>
</dbReference>
<dbReference type="CTD" id="84674"/>
<dbReference type="OrthoDB" id="9449373at2759"/>
<feature type="region of interest" description="Disordered" evidence="1">
    <location>
        <begin position="668"/>
        <end position="705"/>
    </location>
</feature>
<name>A0A9B0U8L1_CHRAS</name>
<feature type="compositionally biased region" description="Polar residues" evidence="1">
    <location>
        <begin position="902"/>
        <end position="914"/>
    </location>
</feature>
<sequence>MATNTVPSEIIERERKKLLEILHQDPDSILDTLMSRRLISEKEYETLDKVTDPLKKSRKLLILVQRKGEVSCQHFLKCFLTTFPESAATCNLSLKHEILKHETTEPFQSTGMGKNSEDAFFYETKQPENHEVTVSFQEKRQLDLETSEYLGDKKISDRETALSSKEDEKEYDTAKDTFSHAIEDVNYEVPSTVAYLRDGQRYEESDDSLYLGEEEYLGSVEYPENAETTDKEECYDHLEHVEYDGEEDSEYSEIPEFSGNEQNYEDSQTHMILEEEEEKSIEERKKVFKDVLSYLNLNRSRKLLPDLVKQFSLNHEYKWTPENPGDLVWDFLMKVQALDVTARDSIVRHRVLSEDCEGELLTEMENLELRDIQSINPLDVLCATMLCSHSSLQCELMSNMYLCHFALPLLLPDAENNRSILMLGAMKDIVKQQSVQRSGGPAKDTEDFLAHIKMPVISFVRLQSCSFSKTRILNKLLNTAQMRSHKIFLHQDSPVLVPPRQISDGLVEITWCFPDGDSLKENSSFIQKSIAVANLRGDLESFWTQFGFLMEVSSAVFFFSDYLGEKEWNLLRFLGKGTIERCYFVLSPQARENEEAHIFQRILELKPSQILFLEGEEAEDEGKDMGCLQVALQEVMCSEPRYVSVEDMAFLARELGIQVDQDYEDTQGIQVSPGENMTGTAESERKQRHSQPKSPAQMPTREPGAICQNPQNIYSVPGFMPPPQISSPLLPRIGGNFNQASLRPPWLMGSHFWLEQRCKWVRPLVFHNTRAHSQGKGFGLQYFQPQRFYSGERFMKFSTTGMFERQPRPIFKHIQAWPERPKPMGAFGSQLPGGVRKPHPGPPRARGTRQSAATGNHMRTTSCIKDPHHQAFQPTGTPQKSIRSVSQQRSQDRTQRRPSDPAFQTKSHPMSTNFQPKSSQPKYSQPKPSQHAYSQSNPTQSKTSQPKDPQSKPTQSQASQHKAPQSLPSQPKCTQFKSHQPRPSQPKASQARSSQAKVCHSRVSSRK</sequence>
<dbReference type="Gene3D" id="1.10.533.10">
    <property type="entry name" value="Death Domain, Fas"/>
    <property type="match status" value="1"/>
</dbReference>
<dbReference type="InterPro" id="IPR011029">
    <property type="entry name" value="DEATH-like_dom_sf"/>
</dbReference>
<dbReference type="SMART" id="SM00114">
    <property type="entry name" value="CARD"/>
    <property type="match status" value="1"/>
</dbReference>
<evidence type="ECO:0000313" key="3">
    <source>
        <dbReference type="Proteomes" id="UP000504623"/>
    </source>
</evidence>
<evidence type="ECO:0000259" key="2">
    <source>
        <dbReference type="PROSITE" id="PS50209"/>
    </source>
</evidence>
<proteinExistence type="predicted"/>
<dbReference type="InterPro" id="IPR052685">
    <property type="entry name" value="Apoptosis_Repressor_CARD"/>
</dbReference>
<dbReference type="InterPro" id="IPR057365">
    <property type="entry name" value="URGCP"/>
</dbReference>
<feature type="compositionally biased region" description="Polar residues" evidence="1">
    <location>
        <begin position="668"/>
        <end position="681"/>
    </location>
</feature>
<dbReference type="GeneID" id="102819350"/>
<reference evidence="4" key="1">
    <citation type="submission" date="2025-08" db="UniProtKB">
        <authorList>
            <consortium name="RefSeq"/>
        </authorList>
    </citation>
    <scope>IDENTIFICATION</scope>
    <source>
        <tissue evidence="4">Spleen</tissue>
    </source>
</reference>
<protein>
    <submittedName>
        <fullName evidence="4">Caspase recruitment domain-containing protein 6</fullName>
    </submittedName>
</protein>
<evidence type="ECO:0000256" key="1">
    <source>
        <dbReference type="SAM" id="MobiDB-lite"/>
    </source>
</evidence>
<feature type="compositionally biased region" description="Polar residues" evidence="1">
    <location>
        <begin position="848"/>
        <end position="863"/>
    </location>
</feature>
<dbReference type="AlphaFoldDB" id="A0A9B0U8L1"/>
<dbReference type="Pfam" id="PF25496">
    <property type="entry name" value="URGCP"/>
    <property type="match status" value="1"/>
</dbReference>
<gene>
    <name evidence="4" type="primary">CARD6</name>
</gene>
<feature type="region of interest" description="Disordered" evidence="1">
    <location>
        <begin position="822"/>
        <end position="1007"/>
    </location>
</feature>
<dbReference type="Pfam" id="PF00619">
    <property type="entry name" value="CARD"/>
    <property type="match status" value="1"/>
</dbReference>
<organism evidence="3 4">
    <name type="scientific">Chrysochloris asiatica</name>
    <name type="common">Cape golden mole</name>
    <dbReference type="NCBI Taxonomy" id="185453"/>
    <lineage>
        <taxon>Eukaryota</taxon>
        <taxon>Metazoa</taxon>
        <taxon>Chordata</taxon>
        <taxon>Craniata</taxon>
        <taxon>Vertebrata</taxon>
        <taxon>Euteleostomi</taxon>
        <taxon>Mammalia</taxon>
        <taxon>Eutheria</taxon>
        <taxon>Afrotheria</taxon>
        <taxon>Chrysochloridae</taxon>
        <taxon>Chrysochlorinae</taxon>
        <taxon>Chrysochloris</taxon>
    </lineage>
</organism>
<dbReference type="GO" id="GO:0042981">
    <property type="term" value="P:regulation of apoptotic process"/>
    <property type="evidence" value="ECO:0007669"/>
    <property type="project" value="InterPro"/>
</dbReference>
<dbReference type="PANTHER" id="PTHR22797:SF36">
    <property type="entry name" value="CASPASE RECRUITMENT DOMAIN-CONTAINING PROTEIN 6"/>
    <property type="match status" value="1"/>
</dbReference>
<dbReference type="SUPFAM" id="SSF47986">
    <property type="entry name" value="DEATH domain"/>
    <property type="match status" value="1"/>
</dbReference>
<dbReference type="PROSITE" id="PS50209">
    <property type="entry name" value="CARD"/>
    <property type="match status" value="1"/>
</dbReference>
<evidence type="ECO:0000313" key="4">
    <source>
        <dbReference type="RefSeq" id="XP_006875465.1"/>
    </source>
</evidence>
<feature type="compositionally biased region" description="Basic and acidic residues" evidence="1">
    <location>
        <begin position="890"/>
        <end position="899"/>
    </location>
</feature>
<feature type="compositionally biased region" description="Low complexity" evidence="1">
    <location>
        <begin position="879"/>
        <end position="889"/>
    </location>
</feature>
<accession>A0A9B0U8L1</accession>
<keyword evidence="3" id="KW-1185">Reference proteome</keyword>
<dbReference type="Proteomes" id="UP000504623">
    <property type="component" value="Unplaced"/>
</dbReference>